<sequence length="437" mass="49882">MVDGDAHIRLWKRIQDCRVGLLQWNRVELEQPRREIKQLEERYAHLEGSELDATTHQEMMNIKARLAENEVREMLCWQQRSKEHWLANGDGNTRFFHSQASAHKRFKTITKLKNSEGNHMKGIMDSIVSPSQSAFIPGRLITDNVLLAFELNHYLKAPSRSNNASVALKLDMSKAYDRVEWPFLRYILLKLVLRVEAFSCMLQEVERRGGVQGVAVCAAAPKISHLLFADDTLLFCKVKGEKIEEIQRILTIYERASRQVVNFSKSNMVISGRIGEEEKQRLANRLGVRDRMWTRIADGIVAGKGVLIKPTRMGGLGFRSLKNFNLALLVKQGWRLLTQPNTMLSRVLKAKYFPHCSFWEASKGSRPSLTWRSLLATKEILREGCGVQNEEDAQDGTQFIWKQGSKGLFSVKSAYELVTELEARTEASTSGSYPRLT</sequence>
<reference evidence="1" key="1">
    <citation type="submission" date="2020-06" db="EMBL/GenBank/DDBJ databases">
        <authorList>
            <person name="Li T."/>
            <person name="Hu X."/>
            <person name="Zhang T."/>
            <person name="Song X."/>
            <person name="Zhang H."/>
            <person name="Dai N."/>
            <person name="Sheng W."/>
            <person name="Hou X."/>
            <person name="Wei L."/>
        </authorList>
    </citation>
    <scope>NUCLEOTIDE SEQUENCE</scope>
    <source>
        <strain evidence="1">KEN8</strain>
        <tissue evidence="1">Leaf</tissue>
    </source>
</reference>
<reference evidence="1" key="2">
    <citation type="journal article" date="2024" name="Plant">
        <title>Genomic evolution and insights into agronomic trait innovations of Sesamum species.</title>
        <authorList>
            <person name="Miao H."/>
            <person name="Wang L."/>
            <person name="Qu L."/>
            <person name="Liu H."/>
            <person name="Sun Y."/>
            <person name="Le M."/>
            <person name="Wang Q."/>
            <person name="Wei S."/>
            <person name="Zheng Y."/>
            <person name="Lin W."/>
            <person name="Duan Y."/>
            <person name="Cao H."/>
            <person name="Xiong S."/>
            <person name="Wang X."/>
            <person name="Wei L."/>
            <person name="Li C."/>
            <person name="Ma Q."/>
            <person name="Ju M."/>
            <person name="Zhao R."/>
            <person name="Li G."/>
            <person name="Mu C."/>
            <person name="Tian Q."/>
            <person name="Mei H."/>
            <person name="Zhang T."/>
            <person name="Gao T."/>
            <person name="Zhang H."/>
        </authorList>
    </citation>
    <scope>NUCLEOTIDE SEQUENCE</scope>
    <source>
        <strain evidence="1">KEN8</strain>
    </source>
</reference>
<gene>
    <name evidence="1" type="ORF">Scaly_1483900</name>
</gene>
<organism evidence="1">
    <name type="scientific">Sesamum calycinum</name>
    <dbReference type="NCBI Taxonomy" id="2727403"/>
    <lineage>
        <taxon>Eukaryota</taxon>
        <taxon>Viridiplantae</taxon>
        <taxon>Streptophyta</taxon>
        <taxon>Embryophyta</taxon>
        <taxon>Tracheophyta</taxon>
        <taxon>Spermatophyta</taxon>
        <taxon>Magnoliopsida</taxon>
        <taxon>eudicotyledons</taxon>
        <taxon>Gunneridae</taxon>
        <taxon>Pentapetalae</taxon>
        <taxon>asterids</taxon>
        <taxon>lamiids</taxon>
        <taxon>Lamiales</taxon>
        <taxon>Pedaliaceae</taxon>
        <taxon>Sesamum</taxon>
    </lineage>
</organism>
<dbReference type="AlphaFoldDB" id="A0AAW2PQ41"/>
<accession>A0AAW2PQ41</accession>
<dbReference type="EMBL" id="JACGWM010000008">
    <property type="protein sequence ID" value="KAL0357982.1"/>
    <property type="molecule type" value="Genomic_DNA"/>
</dbReference>
<dbReference type="PANTHER" id="PTHR33116:SF86">
    <property type="entry name" value="REVERSE TRANSCRIPTASE DOMAIN-CONTAINING PROTEIN"/>
    <property type="match status" value="1"/>
</dbReference>
<evidence type="ECO:0000313" key="1">
    <source>
        <dbReference type="EMBL" id="KAL0357982.1"/>
    </source>
</evidence>
<protein>
    <submittedName>
        <fullName evidence="1">Mitochondrial protein</fullName>
    </submittedName>
</protein>
<proteinExistence type="predicted"/>
<dbReference type="PANTHER" id="PTHR33116">
    <property type="entry name" value="REVERSE TRANSCRIPTASE ZINC-BINDING DOMAIN-CONTAINING PROTEIN-RELATED-RELATED"/>
    <property type="match status" value="1"/>
</dbReference>
<comment type="caution">
    <text evidence="1">The sequence shown here is derived from an EMBL/GenBank/DDBJ whole genome shotgun (WGS) entry which is preliminary data.</text>
</comment>
<name>A0AAW2PQ41_9LAMI</name>